<comment type="caution">
    <text evidence="1">The sequence shown here is derived from an EMBL/GenBank/DDBJ whole genome shotgun (WGS) entry which is preliminary data.</text>
</comment>
<keyword evidence="2" id="KW-1185">Reference proteome</keyword>
<protein>
    <submittedName>
        <fullName evidence="1">Uncharacterized protein</fullName>
    </submittedName>
</protein>
<name>A0ABD3V1B1_SINWO</name>
<organism evidence="1 2">
    <name type="scientific">Sinanodonta woodiana</name>
    <name type="common">Chinese pond mussel</name>
    <name type="synonym">Anodonta woodiana</name>
    <dbReference type="NCBI Taxonomy" id="1069815"/>
    <lineage>
        <taxon>Eukaryota</taxon>
        <taxon>Metazoa</taxon>
        <taxon>Spiralia</taxon>
        <taxon>Lophotrochozoa</taxon>
        <taxon>Mollusca</taxon>
        <taxon>Bivalvia</taxon>
        <taxon>Autobranchia</taxon>
        <taxon>Heteroconchia</taxon>
        <taxon>Palaeoheterodonta</taxon>
        <taxon>Unionida</taxon>
        <taxon>Unionoidea</taxon>
        <taxon>Unionidae</taxon>
        <taxon>Unioninae</taxon>
        <taxon>Sinanodonta</taxon>
    </lineage>
</organism>
<evidence type="ECO:0000313" key="1">
    <source>
        <dbReference type="EMBL" id="KAL3854603.1"/>
    </source>
</evidence>
<gene>
    <name evidence="1" type="ORF">ACJMK2_013867</name>
</gene>
<dbReference type="EMBL" id="JBJQND010000014">
    <property type="protein sequence ID" value="KAL3854603.1"/>
    <property type="molecule type" value="Genomic_DNA"/>
</dbReference>
<feature type="non-terminal residue" evidence="1">
    <location>
        <position position="52"/>
    </location>
</feature>
<sequence length="52" mass="5933">FCHKYALINDIAHEKNLSESSNCYSKVYSSDRIVTTYCNSSNVSQSWKQGPK</sequence>
<dbReference type="AlphaFoldDB" id="A0ABD3V1B1"/>
<dbReference type="Proteomes" id="UP001634394">
    <property type="component" value="Unassembled WGS sequence"/>
</dbReference>
<evidence type="ECO:0000313" key="2">
    <source>
        <dbReference type="Proteomes" id="UP001634394"/>
    </source>
</evidence>
<proteinExistence type="predicted"/>
<accession>A0ABD3V1B1</accession>
<feature type="non-terminal residue" evidence="1">
    <location>
        <position position="1"/>
    </location>
</feature>
<reference evidence="1 2" key="1">
    <citation type="submission" date="2024-11" db="EMBL/GenBank/DDBJ databases">
        <title>Chromosome-level genome assembly of the freshwater bivalve Anodonta woodiana.</title>
        <authorList>
            <person name="Chen X."/>
        </authorList>
    </citation>
    <scope>NUCLEOTIDE SEQUENCE [LARGE SCALE GENOMIC DNA]</scope>
    <source>
        <strain evidence="1">MN2024</strain>
        <tissue evidence="1">Gills</tissue>
    </source>
</reference>